<protein>
    <submittedName>
        <fullName evidence="1">Putative lipoprotein</fullName>
    </submittedName>
</protein>
<sequence>MKFYVSIFLSVSVLFQTLVFSSGLFGCILSEKAKICECNHGSKIQKHINKEDVLFAKKIRSFNRSTTSKKLPDCHSAQSGEAHSCSCKKAENKLSQLGAFYSAFFSQKQTSYIRHDLDFIQIITLEYSNSGISSFSFLFRPPRIS</sequence>
<comment type="caution">
    <text evidence="1">The sequence shown here is derived from an EMBL/GenBank/DDBJ whole genome shotgun (WGS) entry which is preliminary data.</text>
</comment>
<dbReference type="PROSITE" id="PS51257">
    <property type="entry name" value="PROKAR_LIPOPROTEIN"/>
    <property type="match status" value="1"/>
</dbReference>
<keyword evidence="1" id="KW-0449">Lipoprotein</keyword>
<gene>
    <name evidence="1" type="ORF">LEP1GSC081_3266</name>
</gene>
<organism evidence="1 2">
    <name type="scientific">Leptospira kirschneri str. H1</name>
    <dbReference type="NCBI Taxonomy" id="1049966"/>
    <lineage>
        <taxon>Bacteria</taxon>
        <taxon>Pseudomonadati</taxon>
        <taxon>Spirochaetota</taxon>
        <taxon>Spirochaetia</taxon>
        <taxon>Leptospirales</taxon>
        <taxon>Leptospiraceae</taxon>
        <taxon>Leptospira</taxon>
    </lineage>
</organism>
<accession>A0A0E2B3I9</accession>
<proteinExistence type="predicted"/>
<dbReference type="NCBIfam" id="NF047775">
    <property type="entry name" value="LIC_11090_fam"/>
    <property type="match status" value="1"/>
</dbReference>
<dbReference type="InterPro" id="IPR058083">
    <property type="entry name" value="LIC_11090-like"/>
</dbReference>
<dbReference type="RefSeq" id="WP_000675376.1">
    <property type="nucleotide sequence ID" value="NZ_AHMY02000040.1"/>
</dbReference>
<dbReference type="Proteomes" id="UP000006253">
    <property type="component" value="Unassembled WGS sequence"/>
</dbReference>
<dbReference type="EMBL" id="AHMY02000040">
    <property type="protein sequence ID" value="EKO15834.1"/>
    <property type="molecule type" value="Genomic_DNA"/>
</dbReference>
<dbReference type="AlphaFoldDB" id="A0A0E2B3I9"/>
<name>A0A0E2B3I9_9LEPT</name>
<evidence type="ECO:0000313" key="2">
    <source>
        <dbReference type="Proteomes" id="UP000006253"/>
    </source>
</evidence>
<reference evidence="1 2" key="1">
    <citation type="submission" date="2012-10" db="EMBL/GenBank/DDBJ databases">
        <authorList>
            <person name="Harkins D.M."/>
            <person name="Durkin A.S."/>
            <person name="Brinkac L.M."/>
            <person name="Selengut J.D."/>
            <person name="Sanka R."/>
            <person name="DePew J."/>
            <person name="Purushe J."/>
            <person name="Peacock S.J."/>
            <person name="Thaipadungpanit J."/>
            <person name="Wuthiekanun V.W."/>
            <person name="Day N.P."/>
            <person name="Vinetz J.M."/>
            <person name="Sutton G.G."/>
            <person name="Nelson W.C."/>
            <person name="Fouts D.E."/>
        </authorList>
    </citation>
    <scope>NUCLEOTIDE SEQUENCE [LARGE SCALE GENOMIC DNA]</scope>
    <source>
        <strain evidence="1 2">H1</strain>
    </source>
</reference>
<evidence type="ECO:0000313" key="1">
    <source>
        <dbReference type="EMBL" id="EKO15834.1"/>
    </source>
</evidence>